<comment type="caution">
    <text evidence="6">The sequence shown here is derived from an EMBL/GenBank/DDBJ whole genome shotgun (WGS) entry which is preliminary data.</text>
</comment>
<dbReference type="PROSITE" id="PS50217">
    <property type="entry name" value="BZIP"/>
    <property type="match status" value="1"/>
</dbReference>
<evidence type="ECO:0000313" key="6">
    <source>
        <dbReference type="EMBL" id="KAL1590021.1"/>
    </source>
</evidence>
<organism evidence="6 7">
    <name type="scientific">Cladosporium halotolerans</name>
    <dbReference type="NCBI Taxonomy" id="1052096"/>
    <lineage>
        <taxon>Eukaryota</taxon>
        <taxon>Fungi</taxon>
        <taxon>Dikarya</taxon>
        <taxon>Ascomycota</taxon>
        <taxon>Pezizomycotina</taxon>
        <taxon>Dothideomycetes</taxon>
        <taxon>Dothideomycetidae</taxon>
        <taxon>Cladosporiales</taxon>
        <taxon>Cladosporiaceae</taxon>
        <taxon>Cladosporium</taxon>
    </lineage>
</organism>
<accession>A0AB34L1G4</accession>
<evidence type="ECO:0000256" key="2">
    <source>
        <dbReference type="ARBA" id="ARBA00023125"/>
    </source>
</evidence>
<evidence type="ECO:0000256" key="3">
    <source>
        <dbReference type="ARBA" id="ARBA00023163"/>
    </source>
</evidence>
<protein>
    <recommendedName>
        <fullName evidence="5">BZIP domain-containing protein</fullName>
    </recommendedName>
</protein>
<dbReference type="AlphaFoldDB" id="A0AB34L1G4"/>
<dbReference type="Pfam" id="PF00170">
    <property type="entry name" value="bZIP_1"/>
    <property type="match status" value="1"/>
</dbReference>
<sequence>MDDRFSPRSAHSDEAFAQTLYDPTFEPQAGFNFADSHSEEQRGLHQTMGSPLGSPQVPNQHSFFDPVSTTSFDPSFQFTGGANDFTPQPADFGQQLDSGSLWQDQSASGPDALGVAFSQPGAMQQIVQSRAGTKQQFGQITPPDDTMTDFAPSKQTPAQSAVAQAAAKAGTDKSERARNAANQRHAKRKILRTDSHGSNPVDSDVEGEGGDKKEKYREKNRLAAAKCRAKKKENIGDIEVKHRKLSAMNSALKKQVQDLRGELTGLRTHALNHQDCSCPINRYNINQAKRVAMGADNNSPSMGLDGGGRSFSFMQSPPGMGMPSRANSFGNPSGFAFASVSTPDNMGGMQSQEGSPHFGDYMPSGFGNQGFPQS</sequence>
<dbReference type="RefSeq" id="XP_069233126.1">
    <property type="nucleotide sequence ID" value="XM_069369685.1"/>
</dbReference>
<dbReference type="EMBL" id="JAAQHG020000003">
    <property type="protein sequence ID" value="KAL1590021.1"/>
    <property type="molecule type" value="Genomic_DNA"/>
</dbReference>
<dbReference type="Proteomes" id="UP000803884">
    <property type="component" value="Unassembled WGS sequence"/>
</dbReference>
<dbReference type="GO" id="GO:0003677">
    <property type="term" value="F:DNA binding"/>
    <property type="evidence" value="ECO:0007669"/>
    <property type="project" value="UniProtKB-KW"/>
</dbReference>
<dbReference type="SMART" id="SM00338">
    <property type="entry name" value="BRLZ"/>
    <property type="match status" value="1"/>
</dbReference>
<dbReference type="Gene3D" id="1.20.5.170">
    <property type="match status" value="1"/>
</dbReference>
<dbReference type="InterPro" id="IPR046347">
    <property type="entry name" value="bZIP_sf"/>
</dbReference>
<evidence type="ECO:0000313" key="7">
    <source>
        <dbReference type="Proteomes" id="UP000803884"/>
    </source>
</evidence>
<dbReference type="GO" id="GO:0003700">
    <property type="term" value="F:DNA-binding transcription factor activity"/>
    <property type="evidence" value="ECO:0007669"/>
    <property type="project" value="InterPro"/>
</dbReference>
<dbReference type="SUPFAM" id="SSF57959">
    <property type="entry name" value="Leucine zipper domain"/>
    <property type="match status" value="1"/>
</dbReference>
<feature type="region of interest" description="Disordered" evidence="4">
    <location>
        <begin position="1"/>
        <end position="107"/>
    </location>
</feature>
<dbReference type="InterPro" id="IPR000837">
    <property type="entry name" value="AP-1"/>
</dbReference>
<feature type="compositionally biased region" description="Polar residues" evidence="4">
    <location>
        <begin position="56"/>
        <end position="80"/>
    </location>
</feature>
<reference evidence="6 7" key="1">
    <citation type="journal article" date="2020" name="Microbiol. Resour. Announc.">
        <title>Draft Genome Sequence of a Cladosporium Species Isolated from the Mesophotic Ascidian Didemnum maculosum.</title>
        <authorList>
            <person name="Gioti A."/>
            <person name="Siaperas R."/>
            <person name="Nikolaivits E."/>
            <person name="Le Goff G."/>
            <person name="Ouazzani J."/>
            <person name="Kotoulas G."/>
            <person name="Topakas E."/>
        </authorList>
    </citation>
    <scope>NUCLEOTIDE SEQUENCE [LARGE SCALE GENOMIC DNA]</scope>
    <source>
        <strain evidence="6 7">TM138-S3</strain>
    </source>
</reference>
<dbReference type="PANTHER" id="PTHR23351">
    <property type="entry name" value="FOS TRANSCRIPTION FACTOR-RELATED"/>
    <property type="match status" value="1"/>
</dbReference>
<dbReference type="InterPro" id="IPR004827">
    <property type="entry name" value="bZIP"/>
</dbReference>
<feature type="compositionally biased region" description="Polar residues" evidence="4">
    <location>
        <begin position="95"/>
        <end position="107"/>
    </location>
</feature>
<feature type="compositionally biased region" description="Polar residues" evidence="4">
    <location>
        <begin position="340"/>
        <end position="354"/>
    </location>
</feature>
<gene>
    <name evidence="6" type="ORF">WHR41_01079</name>
</gene>
<dbReference type="GO" id="GO:0006357">
    <property type="term" value="P:regulation of transcription by RNA polymerase II"/>
    <property type="evidence" value="ECO:0007669"/>
    <property type="project" value="InterPro"/>
</dbReference>
<feature type="region of interest" description="Disordered" evidence="4">
    <location>
        <begin position="164"/>
        <end position="214"/>
    </location>
</feature>
<feature type="domain" description="BZIP" evidence="5">
    <location>
        <begin position="210"/>
        <end position="273"/>
    </location>
</feature>
<feature type="compositionally biased region" description="Basic and acidic residues" evidence="4">
    <location>
        <begin position="1"/>
        <end position="14"/>
    </location>
</feature>
<name>A0AB34L1G4_9PEZI</name>
<keyword evidence="3" id="KW-0804">Transcription</keyword>
<keyword evidence="2" id="KW-0238">DNA-binding</keyword>
<proteinExistence type="predicted"/>
<evidence type="ECO:0000256" key="1">
    <source>
        <dbReference type="ARBA" id="ARBA00023015"/>
    </source>
</evidence>
<dbReference type="GeneID" id="96002523"/>
<keyword evidence="7" id="KW-1185">Reference proteome</keyword>
<dbReference type="PANTHER" id="PTHR23351:SF24">
    <property type="entry name" value="ACTIVATING TRANSCRIPTION FACTOR 3-RELATED"/>
    <property type="match status" value="1"/>
</dbReference>
<dbReference type="PROSITE" id="PS00036">
    <property type="entry name" value="BZIP_BASIC"/>
    <property type="match status" value="1"/>
</dbReference>
<evidence type="ECO:0000259" key="5">
    <source>
        <dbReference type="PROSITE" id="PS50217"/>
    </source>
</evidence>
<feature type="region of interest" description="Disordered" evidence="4">
    <location>
        <begin position="340"/>
        <end position="374"/>
    </location>
</feature>
<keyword evidence="1" id="KW-0805">Transcription regulation</keyword>
<evidence type="ECO:0000256" key="4">
    <source>
        <dbReference type="SAM" id="MobiDB-lite"/>
    </source>
</evidence>